<gene>
    <name evidence="1" type="ORF">NEZAVI_LOCUS14605</name>
</gene>
<dbReference type="InterPro" id="IPR018881">
    <property type="entry name" value="C2orf69_mit"/>
</dbReference>
<dbReference type="Pfam" id="PF10561">
    <property type="entry name" value="C2orf69"/>
    <property type="match status" value="2"/>
</dbReference>
<dbReference type="GO" id="GO:0005739">
    <property type="term" value="C:mitochondrion"/>
    <property type="evidence" value="ECO:0007669"/>
    <property type="project" value="TreeGrafter"/>
</dbReference>
<name>A0A9P0HS87_NEZVI</name>
<accession>A0A9P0HS87</accession>
<dbReference type="AlphaFoldDB" id="A0A9P0HS87"/>
<organism evidence="1 2">
    <name type="scientific">Nezara viridula</name>
    <name type="common">Southern green stink bug</name>
    <name type="synonym">Cimex viridulus</name>
    <dbReference type="NCBI Taxonomy" id="85310"/>
    <lineage>
        <taxon>Eukaryota</taxon>
        <taxon>Metazoa</taxon>
        <taxon>Ecdysozoa</taxon>
        <taxon>Arthropoda</taxon>
        <taxon>Hexapoda</taxon>
        <taxon>Insecta</taxon>
        <taxon>Pterygota</taxon>
        <taxon>Neoptera</taxon>
        <taxon>Paraneoptera</taxon>
        <taxon>Hemiptera</taxon>
        <taxon>Heteroptera</taxon>
        <taxon>Panheteroptera</taxon>
        <taxon>Pentatomomorpha</taxon>
        <taxon>Pentatomoidea</taxon>
        <taxon>Pentatomidae</taxon>
        <taxon>Pentatominae</taxon>
        <taxon>Nezara</taxon>
    </lineage>
</organism>
<proteinExistence type="predicted"/>
<dbReference type="PANTHER" id="PTHR31296">
    <property type="entry name" value="UPF0565 PROTEIN C2ORF69"/>
    <property type="match status" value="1"/>
</dbReference>
<evidence type="ECO:0000313" key="1">
    <source>
        <dbReference type="EMBL" id="CAH1406727.1"/>
    </source>
</evidence>
<dbReference type="OrthoDB" id="419333at2759"/>
<protein>
    <submittedName>
        <fullName evidence="1">Uncharacterized protein</fullName>
    </submittedName>
</protein>
<dbReference type="EMBL" id="OV725082">
    <property type="protein sequence ID" value="CAH1406727.1"/>
    <property type="molecule type" value="Genomic_DNA"/>
</dbReference>
<sequence>MLSLRAATYMSKYCFSQFRMGGPIRMSKVSGYQGRTNDIVYMEPYNREDSNSVVVFFGGDVQDFPENMATHRDNKQYIKWNLENTAVILQSHFQHEHIVVVRPSRLASHKLATFMEFLSPDQEQRRMEFKVFACYDNFVPSNNTGAPEHTPMHYALHHLERLLQSIATNLKEKDEEEKRDLKKGEVKLIGFSKGCVVLNQFLYEFHYLKTLTPDDESLSPLVARITDMYWLDGGHSGGKNTWITSKGLLGTLARLGIRVHVHVTPYQICDDRRPWIRKEEKAFSDWLRKLGSPVKRMVHFENSIPSLSIHFDVIDAAFNFSEGVT</sequence>
<keyword evidence="2" id="KW-1185">Reference proteome</keyword>
<dbReference type="Proteomes" id="UP001152798">
    <property type="component" value="Chromosome 6"/>
</dbReference>
<evidence type="ECO:0000313" key="2">
    <source>
        <dbReference type="Proteomes" id="UP001152798"/>
    </source>
</evidence>
<dbReference type="PANTHER" id="PTHR31296:SF1">
    <property type="entry name" value="MITOCHONDRIAL PROTEIN C2ORF69"/>
    <property type="match status" value="1"/>
</dbReference>
<reference evidence="1" key="1">
    <citation type="submission" date="2022-01" db="EMBL/GenBank/DDBJ databases">
        <authorList>
            <person name="King R."/>
        </authorList>
    </citation>
    <scope>NUCLEOTIDE SEQUENCE</scope>
</reference>